<dbReference type="InterPro" id="IPR017871">
    <property type="entry name" value="ABC_transporter-like_CS"/>
</dbReference>
<dbReference type="NCBIfam" id="TIGR03608">
    <property type="entry name" value="L_ocin_972_ABC"/>
    <property type="match status" value="1"/>
</dbReference>
<dbReference type="RefSeq" id="WP_031577358.1">
    <property type="nucleotide sequence ID" value="NZ_FNDZ01000009.1"/>
</dbReference>
<dbReference type="SMART" id="SM00382">
    <property type="entry name" value="AAA"/>
    <property type="match status" value="1"/>
</dbReference>
<reference evidence="4 5" key="1">
    <citation type="submission" date="2016-10" db="EMBL/GenBank/DDBJ databases">
        <authorList>
            <person name="de Groot N.N."/>
        </authorList>
    </citation>
    <scope>NUCLEOTIDE SEQUENCE [LARGE SCALE GENOMIC DNA]</scope>
    <source>
        <strain evidence="4 5">CGMCC 1.5058</strain>
    </source>
</reference>
<dbReference type="PROSITE" id="PS00211">
    <property type="entry name" value="ABC_TRANSPORTER_1"/>
    <property type="match status" value="1"/>
</dbReference>
<dbReference type="AlphaFoldDB" id="A0A1G8RQB8"/>
<organism evidence="4 5">
    <name type="scientific">Proteiniclasticum ruminis</name>
    <dbReference type="NCBI Taxonomy" id="398199"/>
    <lineage>
        <taxon>Bacteria</taxon>
        <taxon>Bacillati</taxon>
        <taxon>Bacillota</taxon>
        <taxon>Clostridia</taxon>
        <taxon>Eubacteriales</taxon>
        <taxon>Clostridiaceae</taxon>
        <taxon>Proteiniclasticum</taxon>
    </lineage>
</organism>
<dbReference type="SUPFAM" id="SSF52540">
    <property type="entry name" value="P-loop containing nucleoside triphosphate hydrolases"/>
    <property type="match status" value="1"/>
</dbReference>
<dbReference type="Proteomes" id="UP000183255">
    <property type="component" value="Unassembled WGS sequence"/>
</dbReference>
<proteinExistence type="predicted"/>
<name>A0A1G8RQB8_9CLOT</name>
<dbReference type="Gene3D" id="3.40.50.300">
    <property type="entry name" value="P-loop containing nucleotide triphosphate hydrolases"/>
    <property type="match status" value="1"/>
</dbReference>
<evidence type="ECO:0000259" key="3">
    <source>
        <dbReference type="PROSITE" id="PS50893"/>
    </source>
</evidence>
<evidence type="ECO:0000256" key="2">
    <source>
        <dbReference type="ARBA" id="ARBA00022840"/>
    </source>
</evidence>
<evidence type="ECO:0000256" key="1">
    <source>
        <dbReference type="ARBA" id="ARBA00022741"/>
    </source>
</evidence>
<sequence length="212" mass="24040">MEEVIVNIKNIKKKYDEQVVFNNFSMEVKKGEFVSVIGESGSGKSTLLNMIGLLDTYDGGEISLFGEKNIRPFSSKANRILRDKIGYLFQNFALISNESVYYNMHIAIKHHRLPDEDKLIRNALEEVGLKGEENKKVYKCSGGEQQRIAIARLLIKPCELILADEPTGSLDEKNKEEIFSLLLSMKRKGKTLLVVTHDPSLVSLSDRHVRIK</sequence>
<evidence type="ECO:0000313" key="5">
    <source>
        <dbReference type="Proteomes" id="UP000183255"/>
    </source>
</evidence>
<dbReference type="PANTHER" id="PTHR42798">
    <property type="entry name" value="LIPOPROTEIN-RELEASING SYSTEM ATP-BINDING PROTEIN LOLD"/>
    <property type="match status" value="1"/>
</dbReference>
<keyword evidence="1" id="KW-0547">Nucleotide-binding</keyword>
<keyword evidence="2 4" id="KW-0067">ATP-binding</keyword>
<dbReference type="PANTHER" id="PTHR42798:SF2">
    <property type="entry name" value="ABC TRANSPORTER ATP-BINDING PROTEIN MG467-RELATED"/>
    <property type="match status" value="1"/>
</dbReference>
<protein>
    <submittedName>
        <fullName evidence="4">Putative ABC transport system ATP-binding protein</fullName>
    </submittedName>
</protein>
<dbReference type="InterPro" id="IPR019895">
    <property type="entry name" value="L_ocin_972_ABC"/>
</dbReference>
<evidence type="ECO:0000313" key="4">
    <source>
        <dbReference type="EMBL" id="SDJ19264.1"/>
    </source>
</evidence>
<dbReference type="EMBL" id="FNDZ01000009">
    <property type="protein sequence ID" value="SDJ19264.1"/>
    <property type="molecule type" value="Genomic_DNA"/>
</dbReference>
<dbReference type="PROSITE" id="PS50893">
    <property type="entry name" value="ABC_TRANSPORTER_2"/>
    <property type="match status" value="1"/>
</dbReference>
<dbReference type="InterPro" id="IPR027417">
    <property type="entry name" value="P-loop_NTPase"/>
</dbReference>
<feature type="domain" description="ABC transporter" evidence="3">
    <location>
        <begin position="6"/>
        <end position="211"/>
    </location>
</feature>
<dbReference type="Pfam" id="PF00005">
    <property type="entry name" value="ABC_tran"/>
    <property type="match status" value="1"/>
</dbReference>
<dbReference type="InterPro" id="IPR003439">
    <property type="entry name" value="ABC_transporter-like_ATP-bd"/>
</dbReference>
<accession>A0A1G8RQB8</accession>
<dbReference type="InterPro" id="IPR003593">
    <property type="entry name" value="AAA+_ATPase"/>
</dbReference>
<gene>
    <name evidence="4" type="ORF">SAMN05421804_10951</name>
</gene>
<dbReference type="GO" id="GO:0016887">
    <property type="term" value="F:ATP hydrolysis activity"/>
    <property type="evidence" value="ECO:0007669"/>
    <property type="project" value="InterPro"/>
</dbReference>
<dbReference type="GO" id="GO:0005524">
    <property type="term" value="F:ATP binding"/>
    <property type="evidence" value="ECO:0007669"/>
    <property type="project" value="UniProtKB-KW"/>
</dbReference>